<evidence type="ECO:0000313" key="17">
    <source>
        <dbReference type="EMBL" id="MEQ2244648.1"/>
    </source>
</evidence>
<evidence type="ECO:0000256" key="12">
    <source>
        <dbReference type="ARBA" id="ARBA00023286"/>
    </source>
</evidence>
<evidence type="ECO:0000256" key="6">
    <source>
        <dbReference type="ARBA" id="ARBA00023018"/>
    </source>
</evidence>
<keyword evidence="3 14" id="KW-1003">Cell membrane</keyword>
<accession>A0ABV0UKI1</accession>
<comment type="similarity">
    <text evidence="14">Belongs to the glutamate-gated ion channel (TC 1.A.10.1) family.</text>
</comment>
<keyword evidence="6 14" id="KW-0770">Synapse</keyword>
<evidence type="ECO:0000256" key="2">
    <source>
        <dbReference type="ARBA" id="ARBA00022448"/>
    </source>
</evidence>
<dbReference type="Proteomes" id="UP001482620">
    <property type="component" value="Unassembled WGS sequence"/>
</dbReference>
<evidence type="ECO:0000256" key="10">
    <source>
        <dbReference type="ARBA" id="ARBA00023180"/>
    </source>
</evidence>
<dbReference type="InterPro" id="IPR019594">
    <property type="entry name" value="Glu/Gly-bd"/>
</dbReference>
<gene>
    <name evidence="17" type="primary">GRIN2A_4</name>
    <name evidence="17" type="ORF">ILYODFUR_019428</name>
</gene>
<reference evidence="17 18" key="1">
    <citation type="submission" date="2021-06" db="EMBL/GenBank/DDBJ databases">
        <authorList>
            <person name="Palmer J.M."/>
        </authorList>
    </citation>
    <scope>NUCLEOTIDE SEQUENCE [LARGE SCALE GENOMIC DNA]</scope>
    <source>
        <strain evidence="18">if_2019</strain>
        <tissue evidence="17">Muscle</tissue>
    </source>
</reference>
<evidence type="ECO:0000313" key="18">
    <source>
        <dbReference type="Proteomes" id="UP001482620"/>
    </source>
</evidence>
<evidence type="ECO:0000259" key="15">
    <source>
        <dbReference type="SMART" id="SM00079"/>
    </source>
</evidence>
<keyword evidence="4 14" id="KW-0812">Transmembrane</keyword>
<proteinExistence type="inferred from homology"/>
<dbReference type="SMART" id="SM00918">
    <property type="entry name" value="Lig_chan-Glu_bd"/>
    <property type="match status" value="1"/>
</dbReference>
<keyword evidence="18" id="KW-1185">Reference proteome</keyword>
<evidence type="ECO:0000256" key="13">
    <source>
        <dbReference type="ARBA" id="ARBA00023303"/>
    </source>
</evidence>
<keyword evidence="9 14" id="KW-0675">Receptor</keyword>
<dbReference type="SUPFAM" id="SSF53850">
    <property type="entry name" value="Periplasmic binding protein-like II"/>
    <property type="match status" value="1"/>
</dbReference>
<evidence type="ECO:0000256" key="8">
    <source>
        <dbReference type="ARBA" id="ARBA00023136"/>
    </source>
</evidence>
<keyword evidence="10" id="KW-0325">Glycoprotein</keyword>
<keyword evidence="7 14" id="KW-0406">Ion transport</keyword>
<keyword evidence="12 14" id="KW-1071">Ligand-gated ion channel</keyword>
<feature type="domain" description="Ionotropic glutamate receptor L-glutamate and glycine-binding" evidence="16">
    <location>
        <begin position="4"/>
        <end position="67"/>
    </location>
</feature>
<evidence type="ECO:0000256" key="4">
    <source>
        <dbReference type="ARBA" id="ARBA00022692"/>
    </source>
</evidence>
<protein>
    <recommendedName>
        <fullName evidence="14">Glutamate receptor</fullName>
    </recommendedName>
</protein>
<evidence type="ECO:0000259" key="16">
    <source>
        <dbReference type="SMART" id="SM00918"/>
    </source>
</evidence>
<keyword evidence="11 14" id="KW-0628">Postsynaptic cell membrane</keyword>
<dbReference type="PRINTS" id="PR00177">
    <property type="entry name" value="NMDARECEPTOR"/>
</dbReference>
<dbReference type="PANTHER" id="PTHR18966">
    <property type="entry name" value="IONOTROPIC GLUTAMATE RECEPTOR"/>
    <property type="match status" value="1"/>
</dbReference>
<dbReference type="Pfam" id="PF10613">
    <property type="entry name" value="Lig_chan-Glu_bd"/>
    <property type="match status" value="1"/>
</dbReference>
<dbReference type="InterPro" id="IPR001508">
    <property type="entry name" value="Iono_Glu_rcpt_met"/>
</dbReference>
<keyword evidence="8 14" id="KW-0472">Membrane</keyword>
<dbReference type="Gene3D" id="1.10.287.70">
    <property type="match status" value="1"/>
</dbReference>
<evidence type="ECO:0000256" key="7">
    <source>
        <dbReference type="ARBA" id="ARBA00023065"/>
    </source>
</evidence>
<organism evidence="17 18">
    <name type="scientific">Ilyodon furcidens</name>
    <name type="common">goldbreast splitfin</name>
    <dbReference type="NCBI Taxonomy" id="33524"/>
    <lineage>
        <taxon>Eukaryota</taxon>
        <taxon>Metazoa</taxon>
        <taxon>Chordata</taxon>
        <taxon>Craniata</taxon>
        <taxon>Vertebrata</taxon>
        <taxon>Euteleostomi</taxon>
        <taxon>Actinopterygii</taxon>
        <taxon>Neopterygii</taxon>
        <taxon>Teleostei</taxon>
        <taxon>Neoteleostei</taxon>
        <taxon>Acanthomorphata</taxon>
        <taxon>Ovalentaria</taxon>
        <taxon>Atherinomorphae</taxon>
        <taxon>Cyprinodontiformes</taxon>
        <taxon>Goodeidae</taxon>
        <taxon>Ilyodon</taxon>
    </lineage>
</organism>
<dbReference type="Gene3D" id="3.40.190.10">
    <property type="entry name" value="Periplasmic binding protein-like II"/>
    <property type="match status" value="1"/>
</dbReference>
<comment type="subcellular location">
    <subcellularLocation>
        <location evidence="1">Cell membrane</location>
        <topology evidence="1">Multi-pass membrane protein</topology>
    </subcellularLocation>
    <subcellularLocation>
        <location evidence="14">Postsynaptic cell membrane</location>
        <topology evidence="14">Multi-pass membrane protein</topology>
    </subcellularLocation>
</comment>
<dbReference type="Pfam" id="PF00060">
    <property type="entry name" value="Lig_chan"/>
    <property type="match status" value="1"/>
</dbReference>
<dbReference type="InterPro" id="IPR001320">
    <property type="entry name" value="Iontro_rcpt_C"/>
</dbReference>
<evidence type="ECO:0000256" key="3">
    <source>
        <dbReference type="ARBA" id="ARBA00022475"/>
    </source>
</evidence>
<feature type="transmembrane region" description="Helical" evidence="14">
    <location>
        <begin position="122"/>
        <end position="144"/>
    </location>
</feature>
<comment type="function">
    <text evidence="14">Receptor for glutamate that functions as a ligand-gated ion channel in the central nervous system and plays an important role in excitatory synaptic transmission. L-glutamate acts as an excitatory neurotransmitter at many synapses in the central nervous system.</text>
</comment>
<keyword evidence="2 14" id="KW-0813">Transport</keyword>
<feature type="domain" description="Ionotropic glutamate receptor C-terminal" evidence="15">
    <location>
        <begin position="1"/>
        <end position="201"/>
    </location>
</feature>
<dbReference type="SMART" id="SM00079">
    <property type="entry name" value="PBPe"/>
    <property type="match status" value="1"/>
</dbReference>
<keyword evidence="13 14" id="KW-0407">Ion channel</keyword>
<evidence type="ECO:0000256" key="1">
    <source>
        <dbReference type="ARBA" id="ARBA00004651"/>
    </source>
</evidence>
<keyword evidence="5 14" id="KW-1133">Transmembrane helix</keyword>
<evidence type="ECO:0000256" key="5">
    <source>
        <dbReference type="ARBA" id="ARBA00022989"/>
    </source>
</evidence>
<dbReference type="EMBL" id="JAHRIQ010071458">
    <property type="protein sequence ID" value="MEQ2244648.1"/>
    <property type="molecule type" value="Genomic_DNA"/>
</dbReference>
<comment type="caution">
    <text evidence="17">The sequence shown here is derived from an EMBL/GenBank/DDBJ whole genome shotgun (WGS) entry which is preliminary data.</text>
</comment>
<evidence type="ECO:0000256" key="9">
    <source>
        <dbReference type="ARBA" id="ARBA00023170"/>
    </source>
</evidence>
<evidence type="ECO:0000256" key="14">
    <source>
        <dbReference type="RuleBase" id="RU367118"/>
    </source>
</evidence>
<sequence length="242" mass="26917">MLNQRTSNTTEAGGTYIKKCCKGFCIDILKKIAKYVKFTYDLYLVTNGKHGKKINNVWNGMVGEVVYKKAVMAVGSLTINEERSEVIDFSVPFVETGISVMVSRSNGTVSPSAFLEPFSASVWVMMFVMLLLVTAMAVFMFEYISPLGFNRNLAQGKDPHGPSFTMGKAVWLLWGLVFNNSVPVQNPKGTTSKFIVSVWAFFAVIFLASYTANLAAFMIQEEFVDQVTGLSDNKVRTNKMKK</sequence>
<feature type="transmembrane region" description="Helical" evidence="14">
    <location>
        <begin position="194"/>
        <end position="219"/>
    </location>
</feature>
<evidence type="ECO:0000256" key="11">
    <source>
        <dbReference type="ARBA" id="ARBA00023257"/>
    </source>
</evidence>
<dbReference type="InterPro" id="IPR015683">
    <property type="entry name" value="Ionotropic_Glu_rcpt"/>
</dbReference>
<name>A0ABV0UKI1_9TELE</name>